<gene>
    <name evidence="1" type="ORF">EV182_001058</name>
</gene>
<sequence>MVAESNPVEHSGQAPPNSELLPDGQQPQKRAASTTPQARCRRHVRPVLPSSSSEPILPRKLVIYSDNLHDFTPKPHPSSSTTTTRGSIGTIEMAFRDTLNMALMASTSFRFNPELNLLEIPDPRFPRWTSIQTSHSEVTIEAKLFILTNGYDNNDVPHNYIVRQSLSAMERQLGIRRVDTLTLSFSGIHMCQINRTDESAADFALFLDNMRNIWHQCNMYKKYGRISKGLGVTNFSPWQMDMFMEKMRGEDGEVLMPSLVQIFVKDGEEIPPECVEHAKMHGYEVKAHTDIVDPLDDIMFAEMNRDFLINQRFPTIEVPAEGALVDIMYPRWVIKYSVVNNNSGKFESCGYIGNSTPAMDLFNKFSAEVKAKLPEYTTKAGKTFTLYKQARCPGLLAALCAADRSATPNRQQATEKFGSGAHVTELPQDYLALEKRYLALLRAHQQLVRIAKSYAG</sequence>
<keyword evidence="2" id="KW-1185">Reference proteome</keyword>
<evidence type="ECO:0000313" key="1">
    <source>
        <dbReference type="EMBL" id="KAJ1679917.1"/>
    </source>
</evidence>
<evidence type="ECO:0000313" key="2">
    <source>
        <dbReference type="Proteomes" id="UP001145114"/>
    </source>
</evidence>
<organism evidence="1 2">
    <name type="scientific">Spiromyces aspiralis</name>
    <dbReference type="NCBI Taxonomy" id="68401"/>
    <lineage>
        <taxon>Eukaryota</taxon>
        <taxon>Fungi</taxon>
        <taxon>Fungi incertae sedis</taxon>
        <taxon>Zoopagomycota</taxon>
        <taxon>Kickxellomycotina</taxon>
        <taxon>Kickxellomycetes</taxon>
        <taxon>Kickxellales</taxon>
        <taxon>Kickxellaceae</taxon>
        <taxon>Spiromyces</taxon>
    </lineage>
</organism>
<protein>
    <submittedName>
        <fullName evidence="1">Uncharacterized protein</fullName>
    </submittedName>
</protein>
<comment type="caution">
    <text evidence="1">The sequence shown here is derived from an EMBL/GenBank/DDBJ whole genome shotgun (WGS) entry which is preliminary data.</text>
</comment>
<name>A0ACC1HXG1_9FUNG</name>
<accession>A0ACC1HXG1</accession>
<dbReference type="EMBL" id="JAMZIH010000117">
    <property type="protein sequence ID" value="KAJ1679917.1"/>
    <property type="molecule type" value="Genomic_DNA"/>
</dbReference>
<feature type="non-terminal residue" evidence="1">
    <location>
        <position position="456"/>
    </location>
</feature>
<proteinExistence type="predicted"/>
<dbReference type="Proteomes" id="UP001145114">
    <property type="component" value="Unassembled WGS sequence"/>
</dbReference>
<reference evidence="1" key="1">
    <citation type="submission" date="2022-06" db="EMBL/GenBank/DDBJ databases">
        <title>Phylogenomic reconstructions and comparative analyses of Kickxellomycotina fungi.</title>
        <authorList>
            <person name="Reynolds N.K."/>
            <person name="Stajich J.E."/>
            <person name="Barry K."/>
            <person name="Grigoriev I.V."/>
            <person name="Crous P."/>
            <person name="Smith M.E."/>
        </authorList>
    </citation>
    <scope>NUCLEOTIDE SEQUENCE</scope>
    <source>
        <strain evidence="1">RSA 2271</strain>
    </source>
</reference>